<dbReference type="KEGG" id="scor:J3U87_10245"/>
<name>A0A8A4TSA4_SULCO</name>
<dbReference type="AlphaFoldDB" id="A0A8A4TSA4"/>
<organism evidence="1 2">
    <name type="scientific">Sulfidibacter corallicola</name>
    <dbReference type="NCBI Taxonomy" id="2818388"/>
    <lineage>
        <taxon>Bacteria</taxon>
        <taxon>Pseudomonadati</taxon>
        <taxon>Acidobacteriota</taxon>
        <taxon>Holophagae</taxon>
        <taxon>Acanthopleuribacterales</taxon>
        <taxon>Acanthopleuribacteraceae</taxon>
        <taxon>Sulfidibacter</taxon>
    </lineage>
</organism>
<dbReference type="InterPro" id="IPR008792">
    <property type="entry name" value="PQQD"/>
</dbReference>
<dbReference type="Pfam" id="PF05402">
    <property type="entry name" value="PqqD"/>
    <property type="match status" value="1"/>
</dbReference>
<accession>A0A8A4TSA4</accession>
<proteinExistence type="predicted"/>
<keyword evidence="2" id="KW-1185">Reference proteome</keyword>
<reference evidence="1" key="1">
    <citation type="submission" date="2021-03" db="EMBL/GenBank/DDBJ databases">
        <title>Acanthopleuribacteraceae sp. M133.</title>
        <authorList>
            <person name="Wang G."/>
        </authorList>
    </citation>
    <scope>NUCLEOTIDE SEQUENCE</scope>
    <source>
        <strain evidence="1">M133</strain>
    </source>
</reference>
<dbReference type="RefSeq" id="WP_237382945.1">
    <property type="nucleotide sequence ID" value="NZ_CP071793.1"/>
</dbReference>
<dbReference type="Proteomes" id="UP000663929">
    <property type="component" value="Chromosome"/>
</dbReference>
<gene>
    <name evidence="1" type="ORF">J3U87_10245</name>
</gene>
<evidence type="ECO:0000313" key="2">
    <source>
        <dbReference type="Proteomes" id="UP000663929"/>
    </source>
</evidence>
<dbReference type="EMBL" id="CP071793">
    <property type="protein sequence ID" value="QTD52846.1"/>
    <property type="molecule type" value="Genomic_DNA"/>
</dbReference>
<dbReference type="InterPro" id="IPR041881">
    <property type="entry name" value="PqqD_sf"/>
</dbReference>
<dbReference type="Gene3D" id="1.10.10.1150">
    <property type="entry name" value="Coenzyme PQQ synthesis protein D (PqqD)"/>
    <property type="match status" value="1"/>
</dbReference>
<protein>
    <submittedName>
        <fullName evidence="1">PqqD family protein</fullName>
    </submittedName>
</protein>
<sequence length="89" mass="10103">MLRVQISTSVLTQSVGKESVLLDLKKGTYFELNAMGSAIWNSLQETQSLDQTLERLLSEYQVDRQTLQTDLTDLVGRLKEHGLVELHNQ</sequence>
<evidence type="ECO:0000313" key="1">
    <source>
        <dbReference type="EMBL" id="QTD52846.1"/>
    </source>
</evidence>